<dbReference type="Proteomes" id="UP000823775">
    <property type="component" value="Unassembled WGS sequence"/>
</dbReference>
<evidence type="ECO:0000256" key="1">
    <source>
        <dbReference type="SAM" id="Phobius"/>
    </source>
</evidence>
<reference evidence="2 3" key="1">
    <citation type="journal article" date="2021" name="BMC Genomics">
        <title>Datura genome reveals duplications of psychoactive alkaloid biosynthetic genes and high mutation rate following tissue culture.</title>
        <authorList>
            <person name="Rajewski A."/>
            <person name="Carter-House D."/>
            <person name="Stajich J."/>
            <person name="Litt A."/>
        </authorList>
    </citation>
    <scope>NUCLEOTIDE SEQUENCE [LARGE SCALE GENOMIC DNA]</scope>
    <source>
        <strain evidence="2">AR-01</strain>
    </source>
</reference>
<evidence type="ECO:0000313" key="2">
    <source>
        <dbReference type="EMBL" id="MCD7466773.1"/>
    </source>
</evidence>
<sequence length="96" mass="11076">NWLIDAIKEMLGFAKYLKMFLTRKLPRDKEELILVIHRVSAIIPAYVLKRKKTCDNFTMPFRIDRYGLLACPFVIIGQVLSLDASSIYKHSGLSMT</sequence>
<accession>A0ABS8T765</accession>
<feature type="transmembrane region" description="Helical" evidence="1">
    <location>
        <begin position="68"/>
        <end position="88"/>
    </location>
</feature>
<comment type="caution">
    <text evidence="2">The sequence shown here is derived from an EMBL/GenBank/DDBJ whole genome shotgun (WGS) entry which is preliminary data.</text>
</comment>
<feature type="non-terminal residue" evidence="2">
    <location>
        <position position="1"/>
    </location>
</feature>
<keyword evidence="1" id="KW-0472">Membrane</keyword>
<gene>
    <name evidence="2" type="ORF">HAX54_003786</name>
</gene>
<organism evidence="2 3">
    <name type="scientific">Datura stramonium</name>
    <name type="common">Jimsonweed</name>
    <name type="synonym">Common thornapple</name>
    <dbReference type="NCBI Taxonomy" id="4076"/>
    <lineage>
        <taxon>Eukaryota</taxon>
        <taxon>Viridiplantae</taxon>
        <taxon>Streptophyta</taxon>
        <taxon>Embryophyta</taxon>
        <taxon>Tracheophyta</taxon>
        <taxon>Spermatophyta</taxon>
        <taxon>Magnoliopsida</taxon>
        <taxon>eudicotyledons</taxon>
        <taxon>Gunneridae</taxon>
        <taxon>Pentapetalae</taxon>
        <taxon>asterids</taxon>
        <taxon>lamiids</taxon>
        <taxon>Solanales</taxon>
        <taxon>Solanaceae</taxon>
        <taxon>Solanoideae</taxon>
        <taxon>Datureae</taxon>
        <taxon>Datura</taxon>
    </lineage>
</organism>
<evidence type="ECO:0000313" key="3">
    <source>
        <dbReference type="Proteomes" id="UP000823775"/>
    </source>
</evidence>
<keyword evidence="1" id="KW-0812">Transmembrane</keyword>
<keyword evidence="1" id="KW-1133">Transmembrane helix</keyword>
<proteinExistence type="predicted"/>
<keyword evidence="3" id="KW-1185">Reference proteome</keyword>
<name>A0ABS8T765_DATST</name>
<dbReference type="EMBL" id="JACEIK010001172">
    <property type="protein sequence ID" value="MCD7466773.1"/>
    <property type="molecule type" value="Genomic_DNA"/>
</dbReference>
<protein>
    <submittedName>
        <fullName evidence="2">Uncharacterized protein</fullName>
    </submittedName>
</protein>